<evidence type="ECO:0000256" key="6">
    <source>
        <dbReference type="SAM" id="MobiDB-lite"/>
    </source>
</evidence>
<evidence type="ECO:0000313" key="8">
    <source>
        <dbReference type="Proteomes" id="UP001158045"/>
    </source>
</evidence>
<dbReference type="Proteomes" id="UP001158045">
    <property type="component" value="Unassembled WGS sequence"/>
</dbReference>
<dbReference type="GO" id="GO:0008168">
    <property type="term" value="F:methyltransferase activity"/>
    <property type="evidence" value="ECO:0007669"/>
    <property type="project" value="UniProtKB-KW"/>
</dbReference>
<gene>
    <name evidence="7" type="primary">rlmD</name>
    <name evidence="7" type="ORF">QE109_12900</name>
</gene>
<dbReference type="Gene3D" id="3.40.50.150">
    <property type="entry name" value="Vaccinia Virus protein VP39"/>
    <property type="match status" value="1"/>
</dbReference>
<feature type="compositionally biased region" description="Basic residues" evidence="6">
    <location>
        <begin position="12"/>
        <end position="21"/>
    </location>
</feature>
<organism evidence="7 8">
    <name type="scientific">Fusibacter bizertensis</name>
    <dbReference type="NCBI Taxonomy" id="1488331"/>
    <lineage>
        <taxon>Bacteria</taxon>
        <taxon>Bacillati</taxon>
        <taxon>Bacillota</taxon>
        <taxon>Clostridia</taxon>
        <taxon>Eubacteriales</taxon>
        <taxon>Eubacteriales Family XII. Incertae Sedis</taxon>
        <taxon>Fusibacter</taxon>
    </lineage>
</organism>
<dbReference type="InterPro" id="IPR030390">
    <property type="entry name" value="MeTrfase_TrmA_AS"/>
</dbReference>
<evidence type="ECO:0000313" key="7">
    <source>
        <dbReference type="EMBL" id="MDH8679051.1"/>
    </source>
</evidence>
<dbReference type="EMBL" id="JARYZI010000009">
    <property type="protein sequence ID" value="MDH8679051.1"/>
    <property type="molecule type" value="Genomic_DNA"/>
</dbReference>
<dbReference type="PANTHER" id="PTHR11061:SF30">
    <property type="entry name" value="TRNA (URACIL(54)-C(5))-METHYLTRANSFERASE"/>
    <property type="match status" value="1"/>
</dbReference>
<dbReference type="PANTHER" id="PTHR11061">
    <property type="entry name" value="RNA M5U METHYLTRANSFERASE"/>
    <property type="match status" value="1"/>
</dbReference>
<evidence type="ECO:0000256" key="4">
    <source>
        <dbReference type="PROSITE-ProRule" id="PRU01024"/>
    </source>
</evidence>
<sequence length="516" mass="57770">MDKKKSSPKSSSKSKSKKPKPSQKQNSPFYEAFDKKKKFIPKAYEDLWDDESDYDDEIVAPQSAKPSHVRSAKPASSTSSDTPSHGKAKLYHERKVDKKPQNSAPRNKYVKPGQFEIESAVIRRIAKQFASEPKCGVFGKCGGCQLQHLTYEGQLKYKDHKIGELLEPFGKVAPIIGMDKPKHYRNKVLATYGYDKNGKYISGIYEEHTHKVIPIKNCMIQDEKANAIIDTVKSLMPSFKLTPYNEDYDTGFLRHVMIRKGHVSGDIMVVIIGGSPIFPSKNNFVKALVKEHPEITTVVFNVNNRRTSMVLGPNETVLYGKGYIEDTLCDTVFRLSPKSFYQINSVQTEKLYHKAIELAGLTGKENVLDAYCGIGTIGLIASHKAGEVIGVELNKDAVKDAIFNAKNNHISNARFFQADASDFMLELEEAGESLDVVFMDPPRSGSDERFLSSLVKLGPKTVVYVSCGPESLARDLKYLVNNGYKVKEMHAYDMFPWTEHVEAVVLMTRSGSNTKK</sequence>
<feature type="compositionally biased region" description="Polar residues" evidence="6">
    <location>
        <begin position="74"/>
        <end position="83"/>
    </location>
</feature>
<evidence type="ECO:0000256" key="2">
    <source>
        <dbReference type="ARBA" id="ARBA00022679"/>
    </source>
</evidence>
<feature type="active site" evidence="5">
    <location>
        <position position="467"/>
    </location>
</feature>
<keyword evidence="3 4" id="KW-0949">S-adenosyl-L-methionine</keyword>
<comment type="similarity">
    <text evidence="4">Belongs to the class I-like SAM-binding methyltransferase superfamily. RNA M5U methyltransferase family.</text>
</comment>
<name>A0ABT6NF61_9FIRM</name>
<keyword evidence="8" id="KW-1185">Reference proteome</keyword>
<dbReference type="PROSITE" id="PS01230">
    <property type="entry name" value="TRMA_1"/>
    <property type="match status" value="1"/>
</dbReference>
<feature type="active site" description="Nucleophile" evidence="4">
    <location>
        <position position="467"/>
    </location>
</feature>
<feature type="binding site" evidence="4">
    <location>
        <position position="371"/>
    </location>
    <ligand>
        <name>S-adenosyl-L-methionine</name>
        <dbReference type="ChEBI" id="CHEBI:59789"/>
    </ligand>
</feature>
<feature type="binding site" evidence="4">
    <location>
        <position position="392"/>
    </location>
    <ligand>
        <name>S-adenosyl-L-methionine</name>
        <dbReference type="ChEBI" id="CHEBI:59789"/>
    </ligand>
</feature>
<dbReference type="Gene3D" id="2.40.50.1070">
    <property type="match status" value="1"/>
</dbReference>
<dbReference type="PROSITE" id="PS51687">
    <property type="entry name" value="SAM_MT_RNA_M5U"/>
    <property type="match status" value="1"/>
</dbReference>
<dbReference type="InterPro" id="IPR010280">
    <property type="entry name" value="U5_MeTrfase_fam"/>
</dbReference>
<dbReference type="NCBIfam" id="TIGR00479">
    <property type="entry name" value="rumA"/>
    <property type="match status" value="1"/>
</dbReference>
<dbReference type="SUPFAM" id="SSF53335">
    <property type="entry name" value="S-adenosyl-L-methionine-dependent methyltransferases"/>
    <property type="match status" value="1"/>
</dbReference>
<feature type="region of interest" description="Disordered" evidence="6">
    <location>
        <begin position="1"/>
        <end position="33"/>
    </location>
</feature>
<dbReference type="RefSeq" id="WP_281094948.1">
    <property type="nucleotide sequence ID" value="NZ_JARYZI010000009.1"/>
</dbReference>
<dbReference type="EC" id="2.1.1.190" evidence="7"/>
<feature type="binding site" evidence="4">
    <location>
        <position position="440"/>
    </location>
    <ligand>
        <name>S-adenosyl-L-methionine</name>
        <dbReference type="ChEBI" id="CHEBI:59789"/>
    </ligand>
</feature>
<protein>
    <submittedName>
        <fullName evidence="7">23S rRNA (Uracil(1939)-C(5))-methyltransferase RlmD</fullName>
        <ecNumber evidence="7">2.1.1.190</ecNumber>
    </submittedName>
</protein>
<evidence type="ECO:0000256" key="3">
    <source>
        <dbReference type="ARBA" id="ARBA00022691"/>
    </source>
</evidence>
<reference evidence="7 8" key="1">
    <citation type="submission" date="2023-04" db="EMBL/GenBank/DDBJ databases">
        <title>Fusibacter bizertensis strain WBS, isolated from littoral bottom sediments of the Arctic seas - biochemical and genomic analysis.</title>
        <authorList>
            <person name="Brioukhanov A.L."/>
        </authorList>
    </citation>
    <scope>NUCLEOTIDE SEQUENCE [LARGE SCALE GENOMIC DNA]</scope>
    <source>
        <strain evidence="7 8">WBS</strain>
    </source>
</reference>
<evidence type="ECO:0000256" key="1">
    <source>
        <dbReference type="ARBA" id="ARBA00022603"/>
    </source>
</evidence>
<evidence type="ECO:0000256" key="5">
    <source>
        <dbReference type="PROSITE-ProRule" id="PRU10015"/>
    </source>
</evidence>
<accession>A0ABT6NF61</accession>
<feature type="region of interest" description="Disordered" evidence="6">
    <location>
        <begin position="55"/>
        <end position="110"/>
    </location>
</feature>
<dbReference type="Pfam" id="PF05958">
    <property type="entry name" value="tRNA_U5-meth_tr"/>
    <property type="match status" value="1"/>
</dbReference>
<comment type="caution">
    <text evidence="7">The sequence shown here is derived from an EMBL/GenBank/DDBJ whole genome shotgun (WGS) entry which is preliminary data.</text>
</comment>
<keyword evidence="2 4" id="KW-0808">Transferase</keyword>
<feature type="binding site" evidence="4">
    <location>
        <position position="342"/>
    </location>
    <ligand>
        <name>S-adenosyl-L-methionine</name>
        <dbReference type="ChEBI" id="CHEBI:59789"/>
    </ligand>
</feature>
<feature type="compositionally biased region" description="Basic and acidic residues" evidence="6">
    <location>
        <begin position="90"/>
        <end position="100"/>
    </location>
</feature>
<dbReference type="GO" id="GO:0032259">
    <property type="term" value="P:methylation"/>
    <property type="evidence" value="ECO:0007669"/>
    <property type="project" value="UniProtKB-KW"/>
</dbReference>
<dbReference type="CDD" id="cd02440">
    <property type="entry name" value="AdoMet_MTases"/>
    <property type="match status" value="1"/>
</dbReference>
<keyword evidence="1 4" id="KW-0489">Methyltransferase</keyword>
<proteinExistence type="inferred from homology"/>
<dbReference type="InterPro" id="IPR029063">
    <property type="entry name" value="SAM-dependent_MTases_sf"/>
</dbReference>